<organism evidence="8 9">
    <name type="scientific">Rhodococcus kronopolitis</name>
    <dbReference type="NCBI Taxonomy" id="1460226"/>
    <lineage>
        <taxon>Bacteria</taxon>
        <taxon>Bacillati</taxon>
        <taxon>Actinomycetota</taxon>
        <taxon>Actinomycetes</taxon>
        <taxon>Mycobacteriales</taxon>
        <taxon>Nocardiaceae</taxon>
        <taxon>Rhodococcus</taxon>
    </lineage>
</organism>
<evidence type="ECO:0000259" key="7">
    <source>
        <dbReference type="Pfam" id="PF02668"/>
    </source>
</evidence>
<keyword evidence="6" id="KW-0408">Iron</keyword>
<name>A0ABV9FWN9_9NOCA</name>
<dbReference type="GO" id="GO:0051213">
    <property type="term" value="F:dioxygenase activity"/>
    <property type="evidence" value="ECO:0007669"/>
    <property type="project" value="UniProtKB-KW"/>
</dbReference>
<proteinExistence type="inferred from homology"/>
<dbReference type="Gene3D" id="3.60.130.10">
    <property type="entry name" value="Clavaminate synthase-like"/>
    <property type="match status" value="1"/>
</dbReference>
<dbReference type="InterPro" id="IPR051323">
    <property type="entry name" value="AtsK-like"/>
</dbReference>
<dbReference type="Proteomes" id="UP001595914">
    <property type="component" value="Unassembled WGS sequence"/>
</dbReference>
<gene>
    <name evidence="8" type="ORF">ACFO6S_15970</name>
</gene>
<protein>
    <submittedName>
        <fullName evidence="8">TauD/TfdA dioxygenase family protein</fullName>
    </submittedName>
</protein>
<dbReference type="Pfam" id="PF02668">
    <property type="entry name" value="TauD"/>
    <property type="match status" value="1"/>
</dbReference>
<comment type="cofactor">
    <cofactor evidence="1">
        <name>Fe(2+)</name>
        <dbReference type="ChEBI" id="CHEBI:29033"/>
    </cofactor>
</comment>
<dbReference type="EMBL" id="JBHSFO010000009">
    <property type="protein sequence ID" value="MFC4605195.1"/>
    <property type="molecule type" value="Genomic_DNA"/>
</dbReference>
<accession>A0ABV9FWN9</accession>
<dbReference type="RefSeq" id="WP_378418582.1">
    <property type="nucleotide sequence ID" value="NZ_JBHSFO010000009.1"/>
</dbReference>
<keyword evidence="5" id="KW-0560">Oxidoreductase</keyword>
<evidence type="ECO:0000256" key="5">
    <source>
        <dbReference type="ARBA" id="ARBA00023002"/>
    </source>
</evidence>
<feature type="domain" description="TauD/TfdA-like" evidence="7">
    <location>
        <begin position="23"/>
        <end position="287"/>
    </location>
</feature>
<evidence type="ECO:0000256" key="6">
    <source>
        <dbReference type="ARBA" id="ARBA00023004"/>
    </source>
</evidence>
<comment type="similarity">
    <text evidence="2">Belongs to the TfdA dioxygenase family.</text>
</comment>
<reference evidence="9" key="1">
    <citation type="journal article" date="2019" name="Int. J. Syst. Evol. Microbiol.">
        <title>The Global Catalogue of Microorganisms (GCM) 10K type strain sequencing project: providing services to taxonomists for standard genome sequencing and annotation.</title>
        <authorList>
            <consortium name="The Broad Institute Genomics Platform"/>
            <consortium name="The Broad Institute Genome Sequencing Center for Infectious Disease"/>
            <person name="Wu L."/>
            <person name="Ma J."/>
        </authorList>
    </citation>
    <scope>NUCLEOTIDE SEQUENCE [LARGE SCALE GENOMIC DNA]</scope>
    <source>
        <strain evidence="9">CCUG 54520</strain>
    </source>
</reference>
<dbReference type="PANTHER" id="PTHR30468:SF5">
    <property type="entry name" value="ALPHA-KETOGLUTARATE-DEPENDENT SULFATE ESTER DIOXYGENASE"/>
    <property type="match status" value="1"/>
</dbReference>
<keyword evidence="9" id="KW-1185">Reference proteome</keyword>
<dbReference type="InterPro" id="IPR042098">
    <property type="entry name" value="TauD-like_sf"/>
</dbReference>
<evidence type="ECO:0000256" key="4">
    <source>
        <dbReference type="ARBA" id="ARBA00022964"/>
    </source>
</evidence>
<dbReference type="PANTHER" id="PTHR30468">
    <property type="entry name" value="ALPHA-KETOGLUTARATE-DEPENDENT SULFONATE DIOXYGENASE"/>
    <property type="match status" value="1"/>
</dbReference>
<evidence type="ECO:0000313" key="9">
    <source>
        <dbReference type="Proteomes" id="UP001595914"/>
    </source>
</evidence>
<dbReference type="SUPFAM" id="SSF51197">
    <property type="entry name" value="Clavaminate synthase-like"/>
    <property type="match status" value="1"/>
</dbReference>
<comment type="caution">
    <text evidence="8">The sequence shown here is derived from an EMBL/GenBank/DDBJ whole genome shotgun (WGS) entry which is preliminary data.</text>
</comment>
<keyword evidence="3" id="KW-0479">Metal-binding</keyword>
<keyword evidence="4 8" id="KW-0223">Dioxygenase</keyword>
<dbReference type="InterPro" id="IPR003819">
    <property type="entry name" value="TauD/TfdA-like"/>
</dbReference>
<evidence type="ECO:0000313" key="8">
    <source>
        <dbReference type="EMBL" id="MFC4605195.1"/>
    </source>
</evidence>
<sequence length="322" mass="35006">MSIDFASAPVAATAATTPAVVRLGSHIGARIDGVALGGDLAPATVSLIRRALLEHKVIFFRDQQHLDEAAQFAFAQLLGEPTTAHPTVTSRGEHILPIDSEFGRANSWHTDVSFVDRIPKASILRAEVLPSYGGSTAWASTVAAYDSLPTPLKSLVENLWATHTNLYDYAANSTSHLDANAVDAGAADYRREFQSTHYETEHPVVRVHPETGERALLLGHFVKGFVGLSTSESHALLNLLQARVTKLEHTTRWNWADGDVAIWDNRATQHYGVDDYDGQRRRLTRVTLAGDVPVGVHGEHSRIVTGDASHYSPIDEPGRVAS</sequence>
<evidence type="ECO:0000256" key="1">
    <source>
        <dbReference type="ARBA" id="ARBA00001954"/>
    </source>
</evidence>
<evidence type="ECO:0000256" key="3">
    <source>
        <dbReference type="ARBA" id="ARBA00022723"/>
    </source>
</evidence>
<evidence type="ECO:0000256" key="2">
    <source>
        <dbReference type="ARBA" id="ARBA00005896"/>
    </source>
</evidence>